<evidence type="ECO:0000313" key="4">
    <source>
        <dbReference type="Proteomes" id="UP000297149"/>
    </source>
</evidence>
<dbReference type="GO" id="GO:0005524">
    <property type="term" value="F:ATP binding"/>
    <property type="evidence" value="ECO:0007669"/>
    <property type="project" value="UniProtKB-KW"/>
</dbReference>
<dbReference type="Proteomes" id="UP000297149">
    <property type="component" value="Plasmid ph5-2"/>
</dbReference>
<geneLocation type="plasmid" evidence="2">
    <name>pH5-2</name>
</geneLocation>
<geneLocation type="plasmid" evidence="4">
    <name>ph5-2</name>
</geneLocation>
<keyword evidence="2" id="KW-0614">Plasmid</keyword>
<reference evidence="2" key="2">
    <citation type="journal article" date="2020" name="Int. J. Syst. Evol. Microbiol.">
        <title>Cultivation and description of Duncaniella dubosii sp. nov., Duncaniella freteri sp. nov. and emended description of the species Duncaniella muris.</title>
        <authorList>
            <person name="Miyake S."/>
            <person name="Ding Y."/>
            <person name="Soh M."/>
            <person name="Low A."/>
            <person name="Seedorf H."/>
        </authorList>
    </citation>
    <scope>NUCLEOTIDE SEQUENCE</scope>
    <source>
        <strain evidence="2">H5</strain>
    </source>
</reference>
<dbReference type="InterPro" id="IPR027417">
    <property type="entry name" value="P-loop_NTPase"/>
</dbReference>
<evidence type="ECO:0000313" key="2">
    <source>
        <dbReference type="EMBL" id="QCD43775.1"/>
    </source>
</evidence>
<dbReference type="PANTHER" id="PTHR34704:SF1">
    <property type="entry name" value="ATPASE"/>
    <property type="match status" value="1"/>
</dbReference>
<dbReference type="PANTHER" id="PTHR34704">
    <property type="entry name" value="ATPASE"/>
    <property type="match status" value="1"/>
</dbReference>
<name>A0A4P7W8G7_9BACT</name>
<evidence type="ECO:0000313" key="3">
    <source>
        <dbReference type="EMBL" id="QCD43790.1"/>
    </source>
</evidence>
<feature type="domain" description="ATPase" evidence="1">
    <location>
        <begin position="11"/>
        <end position="218"/>
    </location>
</feature>
<accession>A0A4P7W8G7</accession>
<gene>
    <name evidence="2" type="ORF">E7747_16105</name>
    <name evidence="3" type="ORF">E7747_16180</name>
</gene>
<dbReference type="InterPro" id="IPR011579">
    <property type="entry name" value="ATPase_dom"/>
</dbReference>
<keyword evidence="2" id="KW-0547">Nucleotide-binding</keyword>
<dbReference type="KEGG" id="ddb:E7747_16180"/>
<dbReference type="Gene3D" id="3.40.50.300">
    <property type="entry name" value="P-loop containing nucleotide triphosphate hydrolases"/>
    <property type="match status" value="1"/>
</dbReference>
<keyword evidence="2" id="KW-0067">ATP-binding</keyword>
<dbReference type="SUPFAM" id="SSF52540">
    <property type="entry name" value="P-loop containing nucleoside triphosphate hydrolases"/>
    <property type="match status" value="1"/>
</dbReference>
<dbReference type="KEGG" id="ddb:E7747_16105"/>
<keyword evidence="4" id="KW-1185">Reference proteome</keyword>
<evidence type="ECO:0000259" key="1">
    <source>
        <dbReference type="Pfam" id="PF01637"/>
    </source>
</evidence>
<proteinExistence type="predicted"/>
<dbReference type="AlphaFoldDB" id="A0A4P7W8G7"/>
<dbReference type="EMBL" id="CP039398">
    <property type="protein sequence ID" value="QCD43790.1"/>
    <property type="molecule type" value="Genomic_DNA"/>
</dbReference>
<dbReference type="Pfam" id="PF01637">
    <property type="entry name" value="ATPase_2"/>
    <property type="match status" value="1"/>
</dbReference>
<organism evidence="2 4">
    <name type="scientific">Duncaniella dubosii</name>
    <dbReference type="NCBI Taxonomy" id="2518971"/>
    <lineage>
        <taxon>Bacteria</taxon>
        <taxon>Pseudomonadati</taxon>
        <taxon>Bacteroidota</taxon>
        <taxon>Bacteroidia</taxon>
        <taxon>Bacteroidales</taxon>
        <taxon>Muribaculaceae</taxon>
        <taxon>Duncaniella</taxon>
    </lineage>
</organism>
<dbReference type="RefSeq" id="WP_128708245.1">
    <property type="nucleotide sequence ID" value="NZ_CP039398.1"/>
</dbReference>
<sequence length="484" mass="56267">METRYQNIIGRQEELRILLDAVNSRESEFVAIYGRRRVGKTYLVNKAFKGQFAFQYTGLENKNNKEQLEAFHMALINQGLRKCPKPKNWIEAFYQLQHLLESVKTDSLVNRKKVVFLDELPWMDVPRAGFVEALGNFWNRWAGWTEDIVLIICGSATSWMFNKVFRNHGGLYNRITKRIPVYPFCLTECEQLCKSMNLGWNRKQIVEAYMILGGIPHYWTKFKKEQSLPSNVDRLFFRRGAEMKEEYGALFSSLFSHPEAYEAVINSLSQKKKGLSLKEISELSGYKLSGRLSTILKNLELCGFIEKVSQPNKRKRDATYQLIDNFVLFYHEFILKKEVESNYWSTYVKTHAHSAWSGLAFERVCFQHRNQIAKALGISGVYTSWYAWSAEPDKEHGYPGMQVDMVIDRADDVVNLCEAKFSTKPFAITSEYMEDLHMRQGRYQEEVAPKKAVHLTMITVSGIVDNPQKYEINSFVELDDLFLP</sequence>
<dbReference type="EMBL" id="CP039398">
    <property type="protein sequence ID" value="QCD43775.1"/>
    <property type="molecule type" value="Genomic_DNA"/>
</dbReference>
<reference evidence="4" key="1">
    <citation type="submission" date="2019-02" db="EMBL/GenBank/DDBJ databases">
        <title>Isolation and identification of novel species under the genus Muribaculum.</title>
        <authorList>
            <person name="Miyake S."/>
            <person name="Ding Y."/>
            <person name="Low A."/>
            <person name="Soh M."/>
            <person name="Seedorf H."/>
        </authorList>
    </citation>
    <scope>NUCLEOTIDE SEQUENCE [LARGE SCALE GENOMIC DNA]</scope>
    <source>
        <strain evidence="4">H5</strain>
        <plasmid evidence="4">ph5-2</plasmid>
    </source>
</reference>
<protein>
    <submittedName>
        <fullName evidence="2">ATP-binding protein</fullName>
    </submittedName>
</protein>